<dbReference type="SUPFAM" id="SSF49503">
    <property type="entry name" value="Cupredoxins"/>
    <property type="match status" value="2"/>
</dbReference>
<feature type="chain" id="PRO_5043919496" evidence="5">
    <location>
        <begin position="24"/>
        <end position="567"/>
    </location>
</feature>
<reference evidence="9" key="1">
    <citation type="journal article" date="2024" name="Int. J. Syst. Evol. Microbiol.">
        <title>Methylomarinovum tepidoasis sp. nov., a moderately thermophilic methanotroph of the family Methylothermaceae isolated from a deep-sea hydrothermal field.</title>
        <authorList>
            <person name="Hirayama H."/>
            <person name="Takaki Y."/>
            <person name="Abe M."/>
            <person name="Miyazaki M."/>
            <person name="Uematsu K."/>
            <person name="Matsui Y."/>
            <person name="Takai K."/>
        </authorList>
    </citation>
    <scope>NUCLEOTIDE SEQUENCE [LARGE SCALE GENOMIC DNA]</scope>
    <source>
        <strain evidence="9">IT-9</strain>
    </source>
</reference>
<dbReference type="GO" id="GO:0005507">
    <property type="term" value="F:copper ion binding"/>
    <property type="evidence" value="ECO:0007669"/>
    <property type="project" value="InterPro"/>
</dbReference>
<name>A0AAU9C358_9GAMM</name>
<proteinExistence type="predicted"/>
<dbReference type="EC" id="1.16.3.3" evidence="8"/>
<protein>
    <submittedName>
        <fullName evidence="8">Manganese oxidase</fullName>
        <ecNumber evidence="8">1.16.3.3</ecNumber>
    </submittedName>
</protein>
<keyword evidence="4" id="KW-0812">Transmembrane</keyword>
<dbReference type="KEGG" id="mcau:MIT9_P1677"/>
<organism evidence="8 9">
    <name type="scientific">Methylomarinovum caldicuralii</name>
    <dbReference type="NCBI Taxonomy" id="438856"/>
    <lineage>
        <taxon>Bacteria</taxon>
        <taxon>Pseudomonadati</taxon>
        <taxon>Pseudomonadota</taxon>
        <taxon>Gammaproteobacteria</taxon>
        <taxon>Methylococcales</taxon>
        <taxon>Methylothermaceae</taxon>
        <taxon>Methylomarinovum</taxon>
    </lineage>
</organism>
<evidence type="ECO:0000256" key="3">
    <source>
        <dbReference type="ARBA" id="ARBA00023008"/>
    </source>
</evidence>
<keyword evidence="4" id="KW-1133">Transmembrane helix</keyword>
<keyword evidence="3" id="KW-0186">Copper</keyword>
<dbReference type="InterPro" id="IPR045087">
    <property type="entry name" value="Cu-oxidase_fam"/>
</dbReference>
<keyword evidence="4" id="KW-0472">Membrane</keyword>
<accession>A0AAU9C358</accession>
<evidence type="ECO:0000313" key="8">
    <source>
        <dbReference type="EMBL" id="BCX82093.1"/>
    </source>
</evidence>
<sequence length="567" mass="63234">MQRYSMTLAGGVFALCFSFAVTADVSSMPDAHAKPAQAAAPEPFCPPERPVQWRDAQKIDGVEIEEERVCLPDNPYDIAAFVKGTNNISMPTLMKTRLAADSVIKRNDRDGDGDPDEIIIKLEVAELNGASPDTTEPVHSFAIAPGIKPAFWVFAPKVRGMATKDAHSIEANPLLRPPSPTIRVEQGDTIKIVLENTHYFPHTIHLHGVDHPYVDAKGEGNDGVPQTSEGFVIPGQARTYDITPRQPGTFIYHCHVQTHTHLAMGLIGMVVVEENRPDNWVQTLNVGAGKVRHPSKAVREEYDQEYDLVYQAVDKELHGIVQSSNDPRVIAKRMNREYDLTDATEDYFLLNGRSFPYTLRESLLVVEPDQNIKLRMLNAQGELLAVHTHGHKATITHYDGVAVNPQARITRDIFDLAPAQRVDLRLTTTDDGLHNYGQGIWVFHDHVERGITTDGMNPGGNISAIVYKSYLGPGDVPKVQGVDLSRYFTEAFHQRKLPVWQNIDAWDSLGDPEARSQETAQPPEAGEEASPWGRFWIGLLIGLLAYVLFSNRERARELFCRYVLEKS</sequence>
<dbReference type="AlphaFoldDB" id="A0AAU9C358"/>
<dbReference type="InterPro" id="IPR011707">
    <property type="entry name" value="Cu-oxidase-like_N"/>
</dbReference>
<feature type="domain" description="Plastocyanin-like" evidence="6">
    <location>
        <begin position="342"/>
        <end position="436"/>
    </location>
</feature>
<keyword evidence="5" id="KW-0732">Signal</keyword>
<feature type="transmembrane region" description="Helical" evidence="4">
    <location>
        <begin position="532"/>
        <end position="549"/>
    </location>
</feature>
<keyword evidence="2 8" id="KW-0560">Oxidoreductase</keyword>
<dbReference type="InterPro" id="IPR001117">
    <property type="entry name" value="Cu-oxidase_2nd"/>
</dbReference>
<evidence type="ECO:0000259" key="6">
    <source>
        <dbReference type="Pfam" id="PF00394"/>
    </source>
</evidence>
<dbReference type="PANTHER" id="PTHR11709">
    <property type="entry name" value="MULTI-COPPER OXIDASE"/>
    <property type="match status" value="1"/>
</dbReference>
<evidence type="ECO:0000256" key="5">
    <source>
        <dbReference type="SAM" id="SignalP"/>
    </source>
</evidence>
<dbReference type="PANTHER" id="PTHR11709:SF394">
    <property type="entry name" value="FI03373P-RELATED"/>
    <property type="match status" value="1"/>
</dbReference>
<dbReference type="Pfam" id="PF00394">
    <property type="entry name" value="Cu-oxidase"/>
    <property type="match status" value="1"/>
</dbReference>
<dbReference type="Gene3D" id="2.60.40.420">
    <property type="entry name" value="Cupredoxins - blue copper proteins"/>
    <property type="match status" value="2"/>
</dbReference>
<evidence type="ECO:0000313" key="9">
    <source>
        <dbReference type="Proteomes" id="UP001321825"/>
    </source>
</evidence>
<dbReference type="Proteomes" id="UP001321825">
    <property type="component" value="Chromosome"/>
</dbReference>
<keyword evidence="9" id="KW-1185">Reference proteome</keyword>
<gene>
    <name evidence="8" type="ORF">MIT9_P1677</name>
</gene>
<feature type="domain" description="Plastocyanin-like" evidence="7">
    <location>
        <begin position="178"/>
        <end position="275"/>
    </location>
</feature>
<dbReference type="Pfam" id="PF07732">
    <property type="entry name" value="Cu-oxidase_3"/>
    <property type="match status" value="1"/>
</dbReference>
<dbReference type="EMBL" id="AP024714">
    <property type="protein sequence ID" value="BCX82093.1"/>
    <property type="molecule type" value="Genomic_DNA"/>
</dbReference>
<evidence type="ECO:0000256" key="4">
    <source>
        <dbReference type="SAM" id="Phobius"/>
    </source>
</evidence>
<dbReference type="InterPro" id="IPR008972">
    <property type="entry name" value="Cupredoxin"/>
</dbReference>
<dbReference type="InterPro" id="IPR002355">
    <property type="entry name" value="Cu_oxidase_Cu_BS"/>
</dbReference>
<evidence type="ECO:0000259" key="7">
    <source>
        <dbReference type="Pfam" id="PF07732"/>
    </source>
</evidence>
<feature type="signal peptide" evidence="5">
    <location>
        <begin position="1"/>
        <end position="23"/>
    </location>
</feature>
<keyword evidence="1" id="KW-0479">Metal-binding</keyword>
<dbReference type="PROSITE" id="PS00080">
    <property type="entry name" value="MULTICOPPER_OXIDASE2"/>
    <property type="match status" value="1"/>
</dbReference>
<evidence type="ECO:0000256" key="1">
    <source>
        <dbReference type="ARBA" id="ARBA00022723"/>
    </source>
</evidence>
<dbReference type="GO" id="GO:0016491">
    <property type="term" value="F:oxidoreductase activity"/>
    <property type="evidence" value="ECO:0007669"/>
    <property type="project" value="UniProtKB-KW"/>
</dbReference>
<evidence type="ECO:0000256" key="2">
    <source>
        <dbReference type="ARBA" id="ARBA00023002"/>
    </source>
</evidence>